<dbReference type="Pfam" id="PF02954">
    <property type="entry name" value="HTH_8"/>
    <property type="match status" value="1"/>
</dbReference>
<dbReference type="InterPro" id="IPR027417">
    <property type="entry name" value="P-loop_NTPase"/>
</dbReference>
<evidence type="ECO:0000313" key="9">
    <source>
        <dbReference type="Proteomes" id="UP000257144"/>
    </source>
</evidence>
<dbReference type="Pfam" id="PF25601">
    <property type="entry name" value="AAA_lid_14"/>
    <property type="match status" value="1"/>
</dbReference>
<evidence type="ECO:0000256" key="5">
    <source>
        <dbReference type="ARBA" id="ARBA00023163"/>
    </source>
</evidence>
<dbReference type="InterPro" id="IPR025662">
    <property type="entry name" value="Sigma_54_int_dom_ATP-bd_1"/>
</dbReference>
<dbReference type="Gene3D" id="1.10.10.60">
    <property type="entry name" value="Homeodomain-like"/>
    <property type="match status" value="1"/>
</dbReference>
<dbReference type="Pfam" id="PF00158">
    <property type="entry name" value="Sigma54_activat"/>
    <property type="match status" value="1"/>
</dbReference>
<dbReference type="PROSITE" id="PS00688">
    <property type="entry name" value="SIGMA54_INTERACT_3"/>
    <property type="match status" value="1"/>
</dbReference>
<dbReference type="SUPFAM" id="SSF52540">
    <property type="entry name" value="P-loop containing nucleoside triphosphate hydrolases"/>
    <property type="match status" value="1"/>
</dbReference>
<keyword evidence="5" id="KW-0804">Transcription</keyword>
<evidence type="ECO:0000313" key="8">
    <source>
        <dbReference type="EMBL" id="RDU36826.1"/>
    </source>
</evidence>
<evidence type="ECO:0000256" key="1">
    <source>
        <dbReference type="ARBA" id="ARBA00022741"/>
    </source>
</evidence>
<dbReference type="GO" id="GO:0005524">
    <property type="term" value="F:ATP binding"/>
    <property type="evidence" value="ECO:0007669"/>
    <property type="project" value="UniProtKB-KW"/>
</dbReference>
<dbReference type="InterPro" id="IPR009057">
    <property type="entry name" value="Homeodomain-like_sf"/>
</dbReference>
<dbReference type="InterPro" id="IPR002197">
    <property type="entry name" value="HTH_Fis"/>
</dbReference>
<dbReference type="InterPro" id="IPR035965">
    <property type="entry name" value="PAS-like_dom_sf"/>
</dbReference>
<keyword evidence="4" id="KW-0238">DNA-binding</keyword>
<dbReference type="PANTHER" id="PTHR32071">
    <property type="entry name" value="TRANSCRIPTIONAL REGULATORY PROTEIN"/>
    <property type="match status" value="1"/>
</dbReference>
<comment type="caution">
    <text evidence="8">The sequence shown here is derived from an EMBL/GenBank/DDBJ whole genome shotgun (WGS) entry which is preliminary data.</text>
</comment>
<dbReference type="Proteomes" id="UP000257144">
    <property type="component" value="Unassembled WGS sequence"/>
</dbReference>
<dbReference type="SUPFAM" id="SSF46689">
    <property type="entry name" value="Homeodomain-like"/>
    <property type="match status" value="1"/>
</dbReference>
<dbReference type="SUPFAM" id="SSF55785">
    <property type="entry name" value="PYP-like sensor domain (PAS domain)"/>
    <property type="match status" value="1"/>
</dbReference>
<dbReference type="GO" id="GO:0043565">
    <property type="term" value="F:sequence-specific DNA binding"/>
    <property type="evidence" value="ECO:0007669"/>
    <property type="project" value="InterPro"/>
</dbReference>
<evidence type="ECO:0000256" key="2">
    <source>
        <dbReference type="ARBA" id="ARBA00022840"/>
    </source>
</evidence>
<protein>
    <submittedName>
        <fullName evidence="8">Sigma-54-dependent Fis family transcriptional regulator</fullName>
    </submittedName>
</protein>
<dbReference type="SMART" id="SM00382">
    <property type="entry name" value="AAA"/>
    <property type="match status" value="1"/>
</dbReference>
<feature type="domain" description="PAS" evidence="7">
    <location>
        <begin position="1"/>
        <end position="45"/>
    </location>
</feature>
<dbReference type="InterPro" id="IPR058031">
    <property type="entry name" value="AAA_lid_NorR"/>
</dbReference>
<evidence type="ECO:0000259" key="6">
    <source>
        <dbReference type="PROSITE" id="PS50045"/>
    </source>
</evidence>
<dbReference type="PROSITE" id="PS00676">
    <property type="entry name" value="SIGMA54_INTERACT_2"/>
    <property type="match status" value="1"/>
</dbReference>
<dbReference type="OrthoDB" id="9771372at2"/>
<dbReference type="Gene3D" id="3.30.450.20">
    <property type="entry name" value="PAS domain"/>
    <property type="match status" value="1"/>
</dbReference>
<dbReference type="PRINTS" id="PR01590">
    <property type="entry name" value="HTHFIS"/>
</dbReference>
<evidence type="ECO:0000259" key="7">
    <source>
        <dbReference type="PROSITE" id="PS50112"/>
    </source>
</evidence>
<dbReference type="InterPro" id="IPR002078">
    <property type="entry name" value="Sigma_54_int"/>
</dbReference>
<dbReference type="InterPro" id="IPR025943">
    <property type="entry name" value="Sigma_54_int_dom_ATP-bd_2"/>
</dbReference>
<feature type="domain" description="Sigma-54 factor interaction" evidence="6">
    <location>
        <begin position="139"/>
        <end position="369"/>
    </location>
</feature>
<keyword evidence="3" id="KW-0805">Transcription regulation</keyword>
<dbReference type="PANTHER" id="PTHR32071:SF57">
    <property type="entry name" value="C4-DICARBOXYLATE TRANSPORT TRANSCRIPTIONAL REGULATORY PROTEIN DCTD"/>
    <property type="match status" value="1"/>
</dbReference>
<dbReference type="AlphaFoldDB" id="A0A3D8GRW9"/>
<dbReference type="InterPro" id="IPR003593">
    <property type="entry name" value="AAA+_ATPase"/>
</dbReference>
<dbReference type="Gene3D" id="3.40.50.300">
    <property type="entry name" value="P-loop containing nucleotide triphosphate hydrolases"/>
    <property type="match status" value="1"/>
</dbReference>
<dbReference type="EMBL" id="QNQT01000004">
    <property type="protein sequence ID" value="RDU36826.1"/>
    <property type="molecule type" value="Genomic_DNA"/>
</dbReference>
<dbReference type="PROSITE" id="PS50045">
    <property type="entry name" value="SIGMA54_INTERACT_4"/>
    <property type="match status" value="1"/>
</dbReference>
<gene>
    <name evidence="8" type="ORF">DRW41_11545</name>
</gene>
<dbReference type="CDD" id="cd00130">
    <property type="entry name" value="PAS"/>
    <property type="match status" value="1"/>
</dbReference>
<sequence>MEKLFDPISVPIILVDKDTKIRMINQIFADYLGFPKEEILGKPVLEVDEFSRFPYVLSSKKPEIAWKHKFKNGKTAIVHRIPVLDINQEVAYGFGLLLFQDVKEFKDIIEKNKLLETALNYAEEQLKHLHGAKYSWENILGTSEKMVLAIYMGRRASQTKSNVLLLGESGTGKELFAHAIHHSSNRQHERFIKVNCAAIPAELLESELFGYVEGAFTGAKKGGNPGKFELASGGSIFLDEIGDMPLSMQAKLLRVLQEKEIERVGGTRTIPVDVRVIAATNKNLEKMVEEGSFREDLFYRLNVMSIEIPPLRERENDTADMAMKLLEKLSSQLGVYVSTISKNAMEHLLNYHWPGNVRELENVLERAINLTDTDTIHSIHLPFRITGNKKLHKLSKGQTLKSILEETEKEIIKNYLDELNHNKVKVADILNISRSSLYDKIEKYQLNPPLS</sequence>
<keyword evidence="9" id="KW-1185">Reference proteome</keyword>
<dbReference type="InterPro" id="IPR025944">
    <property type="entry name" value="Sigma_54_int_dom_CS"/>
</dbReference>
<dbReference type="CDD" id="cd00009">
    <property type="entry name" value="AAA"/>
    <property type="match status" value="1"/>
</dbReference>
<accession>A0A3D8GRW9</accession>
<reference evidence="8 9" key="1">
    <citation type="submission" date="2018-07" db="EMBL/GenBank/DDBJ databases">
        <title>Bacillus sp. YLB-04 draft genome sequence.</title>
        <authorList>
            <person name="Yu L."/>
            <person name="Tang X."/>
        </authorList>
    </citation>
    <scope>NUCLEOTIDE SEQUENCE [LARGE SCALE GENOMIC DNA]</scope>
    <source>
        <strain evidence="8 9">YLB-04</strain>
    </source>
</reference>
<dbReference type="GO" id="GO:0006355">
    <property type="term" value="P:regulation of DNA-templated transcription"/>
    <property type="evidence" value="ECO:0007669"/>
    <property type="project" value="InterPro"/>
</dbReference>
<keyword evidence="2" id="KW-0067">ATP-binding</keyword>
<name>A0A3D8GRW9_9BACI</name>
<proteinExistence type="predicted"/>
<dbReference type="InterPro" id="IPR013767">
    <property type="entry name" value="PAS_fold"/>
</dbReference>
<dbReference type="Pfam" id="PF00989">
    <property type="entry name" value="PAS"/>
    <property type="match status" value="1"/>
</dbReference>
<dbReference type="SMART" id="SM00091">
    <property type="entry name" value="PAS"/>
    <property type="match status" value="1"/>
</dbReference>
<dbReference type="Gene3D" id="1.10.8.60">
    <property type="match status" value="1"/>
</dbReference>
<evidence type="ECO:0000256" key="3">
    <source>
        <dbReference type="ARBA" id="ARBA00023015"/>
    </source>
</evidence>
<dbReference type="PROSITE" id="PS50112">
    <property type="entry name" value="PAS"/>
    <property type="match status" value="1"/>
</dbReference>
<organism evidence="8 9">
    <name type="scientific">Neobacillus piezotolerans</name>
    <dbReference type="NCBI Taxonomy" id="2259171"/>
    <lineage>
        <taxon>Bacteria</taxon>
        <taxon>Bacillati</taxon>
        <taxon>Bacillota</taxon>
        <taxon>Bacilli</taxon>
        <taxon>Bacillales</taxon>
        <taxon>Bacillaceae</taxon>
        <taxon>Neobacillus</taxon>
    </lineage>
</organism>
<dbReference type="PROSITE" id="PS00675">
    <property type="entry name" value="SIGMA54_INTERACT_1"/>
    <property type="match status" value="1"/>
</dbReference>
<evidence type="ECO:0000256" key="4">
    <source>
        <dbReference type="ARBA" id="ARBA00023125"/>
    </source>
</evidence>
<dbReference type="FunFam" id="3.40.50.300:FF:000006">
    <property type="entry name" value="DNA-binding transcriptional regulator NtrC"/>
    <property type="match status" value="1"/>
</dbReference>
<keyword evidence="1" id="KW-0547">Nucleotide-binding</keyword>
<dbReference type="InterPro" id="IPR000014">
    <property type="entry name" value="PAS"/>
</dbReference>